<dbReference type="AlphaFoldDB" id="A0A7J7T5T4"/>
<reference evidence="1 2" key="1">
    <citation type="journal article" date="2020" name="Nature">
        <title>Six reference-quality genomes reveal evolution of bat adaptations.</title>
        <authorList>
            <person name="Jebb D."/>
            <person name="Huang Z."/>
            <person name="Pippel M."/>
            <person name="Hughes G.M."/>
            <person name="Lavrichenko K."/>
            <person name="Devanna P."/>
            <person name="Winkler S."/>
            <person name="Jermiin L.S."/>
            <person name="Skirmuntt E.C."/>
            <person name="Katzourakis A."/>
            <person name="Burkitt-Gray L."/>
            <person name="Ray D.A."/>
            <person name="Sullivan K.A.M."/>
            <person name="Roscito J.G."/>
            <person name="Kirilenko B.M."/>
            <person name="Davalos L.M."/>
            <person name="Corthals A.P."/>
            <person name="Power M.L."/>
            <person name="Jones G."/>
            <person name="Ransome R.D."/>
            <person name="Dechmann D.K.N."/>
            <person name="Locatelli A.G."/>
            <person name="Puechmaille S.J."/>
            <person name="Fedrigo O."/>
            <person name="Jarvis E.D."/>
            <person name="Hiller M."/>
            <person name="Vernes S.C."/>
            <person name="Myers E.W."/>
            <person name="Teeling E.C."/>
        </authorList>
    </citation>
    <scope>NUCLEOTIDE SEQUENCE [LARGE SCALE GENOMIC DNA]</scope>
    <source>
        <strain evidence="1">MMyoMyo1</strain>
        <tissue evidence="1">Flight muscle</tissue>
    </source>
</reference>
<proteinExistence type="predicted"/>
<comment type="caution">
    <text evidence="1">The sequence shown here is derived from an EMBL/GenBank/DDBJ whole genome shotgun (WGS) entry which is preliminary data.</text>
</comment>
<evidence type="ECO:0000313" key="2">
    <source>
        <dbReference type="Proteomes" id="UP000527355"/>
    </source>
</evidence>
<sequence length="147" mass="15885">MDFAAWARLAPRKLEATQGKATTSQKLCSPGIPSFLLPWTRSFGEAARAPEAPQDAWALPGAPLGAPSTSVLWAPEPSGSWWRPAGVAQWLSIDLGTRRSQVRFPVKGTCPGCRLDPQCGACRRQPTHDSLSSWMFLSLSLSLSLPL</sequence>
<keyword evidence="2" id="KW-1185">Reference proteome</keyword>
<evidence type="ECO:0000313" key="1">
    <source>
        <dbReference type="EMBL" id="KAF6296066.1"/>
    </source>
</evidence>
<accession>A0A7J7T5T4</accession>
<organism evidence="1 2">
    <name type="scientific">Myotis myotis</name>
    <name type="common">Greater mouse-eared bat</name>
    <name type="synonym">Vespertilio myotis</name>
    <dbReference type="NCBI Taxonomy" id="51298"/>
    <lineage>
        <taxon>Eukaryota</taxon>
        <taxon>Metazoa</taxon>
        <taxon>Chordata</taxon>
        <taxon>Craniata</taxon>
        <taxon>Vertebrata</taxon>
        <taxon>Euteleostomi</taxon>
        <taxon>Mammalia</taxon>
        <taxon>Eutheria</taxon>
        <taxon>Laurasiatheria</taxon>
        <taxon>Chiroptera</taxon>
        <taxon>Yangochiroptera</taxon>
        <taxon>Vespertilionidae</taxon>
        <taxon>Myotis</taxon>
    </lineage>
</organism>
<gene>
    <name evidence="1" type="ORF">mMyoMyo1_009188</name>
</gene>
<protein>
    <submittedName>
        <fullName evidence="1">Uncharacterized protein</fullName>
    </submittedName>
</protein>
<name>A0A7J7T5T4_MYOMY</name>
<dbReference type="EMBL" id="JABWUV010000017">
    <property type="protein sequence ID" value="KAF6296066.1"/>
    <property type="molecule type" value="Genomic_DNA"/>
</dbReference>
<dbReference type="Proteomes" id="UP000527355">
    <property type="component" value="Unassembled WGS sequence"/>
</dbReference>